<dbReference type="RefSeq" id="WP_369666382.1">
    <property type="nucleotide sequence ID" value="NZ_JBDKXB010000005.1"/>
</dbReference>
<dbReference type="InterPro" id="IPR036249">
    <property type="entry name" value="Thioredoxin-like_sf"/>
</dbReference>
<dbReference type="PANTHER" id="PTHR45694">
    <property type="entry name" value="GLUTAREDOXIN 2"/>
    <property type="match status" value="1"/>
</dbReference>
<reference evidence="8 9" key="1">
    <citation type="submission" date="2024-05" db="EMBL/GenBank/DDBJ databases">
        <title>Genome Sequence and Characterization of the New Strain Purple Sulfur Bacterium of Genus Thioalkalicoccus.</title>
        <authorList>
            <person name="Bryantseva I.A."/>
            <person name="Kyndt J.A."/>
            <person name="Imhoff J.F."/>
        </authorList>
    </citation>
    <scope>NUCLEOTIDE SEQUENCE [LARGE SCALE GENOMIC DNA]</scope>
    <source>
        <strain evidence="8 9">Um2</strain>
    </source>
</reference>
<keyword evidence="5 6" id="KW-0676">Redox-active center</keyword>
<keyword evidence="4" id="KW-1015">Disulfide bond</keyword>
<evidence type="ECO:0000256" key="3">
    <source>
        <dbReference type="ARBA" id="ARBA00022982"/>
    </source>
</evidence>
<evidence type="ECO:0000259" key="7">
    <source>
        <dbReference type="Pfam" id="PF00462"/>
    </source>
</evidence>
<dbReference type="SUPFAM" id="SSF52833">
    <property type="entry name" value="Thioredoxin-like"/>
    <property type="match status" value="1"/>
</dbReference>
<evidence type="ECO:0000256" key="2">
    <source>
        <dbReference type="ARBA" id="ARBA00022448"/>
    </source>
</evidence>
<comment type="similarity">
    <text evidence="1 6">Belongs to the glutaredoxin family.</text>
</comment>
<evidence type="ECO:0000256" key="1">
    <source>
        <dbReference type="ARBA" id="ARBA00007787"/>
    </source>
</evidence>
<organism evidence="8 9">
    <name type="scientific">Thioalkalicoccus limnaeus</name>
    <dbReference type="NCBI Taxonomy" id="120681"/>
    <lineage>
        <taxon>Bacteria</taxon>
        <taxon>Pseudomonadati</taxon>
        <taxon>Pseudomonadota</taxon>
        <taxon>Gammaproteobacteria</taxon>
        <taxon>Chromatiales</taxon>
        <taxon>Chromatiaceae</taxon>
        <taxon>Thioalkalicoccus</taxon>
    </lineage>
</organism>
<keyword evidence="3 6" id="KW-0249">Electron transport</keyword>
<dbReference type="CDD" id="cd03418">
    <property type="entry name" value="GRX_GRXb_1_3_like"/>
    <property type="match status" value="1"/>
</dbReference>
<evidence type="ECO:0000256" key="4">
    <source>
        <dbReference type="ARBA" id="ARBA00023157"/>
    </source>
</evidence>
<keyword evidence="6" id="KW-0963">Cytoplasm</keyword>
<accession>A0ABV4BCJ1</accession>
<dbReference type="InterPro" id="IPR011900">
    <property type="entry name" value="GRX_bact"/>
</dbReference>
<dbReference type="Proteomes" id="UP001564408">
    <property type="component" value="Unassembled WGS sequence"/>
</dbReference>
<evidence type="ECO:0000256" key="6">
    <source>
        <dbReference type="RuleBase" id="RU364065"/>
    </source>
</evidence>
<proteinExistence type="inferred from homology"/>
<sequence>MAKVLIYTTATCPYCYRARRLLTRREVAFEEVRIDRDAAQRQTMLERSGRDTVPQIFIGERHIGGYDDLVELDADGGLDELRDP</sequence>
<comment type="caution">
    <text evidence="8">The sequence shown here is derived from an EMBL/GenBank/DDBJ whole genome shotgun (WGS) entry which is preliminary data.</text>
</comment>
<protein>
    <recommendedName>
        <fullName evidence="6">Glutaredoxin</fullName>
    </recommendedName>
</protein>
<dbReference type="PANTHER" id="PTHR45694:SF18">
    <property type="entry name" value="GLUTAREDOXIN-1-RELATED"/>
    <property type="match status" value="1"/>
</dbReference>
<dbReference type="InterPro" id="IPR011767">
    <property type="entry name" value="GLR_AS"/>
</dbReference>
<dbReference type="Pfam" id="PF00462">
    <property type="entry name" value="Glutaredoxin"/>
    <property type="match status" value="1"/>
</dbReference>
<comment type="function">
    <text evidence="6">Has a glutathione-disulfide oxidoreductase activity in the presence of NADPH and glutathione reductase. Reduces low molecular weight disulfides and proteins.</text>
</comment>
<evidence type="ECO:0000313" key="9">
    <source>
        <dbReference type="Proteomes" id="UP001564408"/>
    </source>
</evidence>
<dbReference type="PROSITE" id="PS00195">
    <property type="entry name" value="GLUTAREDOXIN_1"/>
    <property type="match status" value="1"/>
</dbReference>
<keyword evidence="9" id="KW-1185">Reference proteome</keyword>
<dbReference type="EMBL" id="JBDKXB010000005">
    <property type="protein sequence ID" value="MEY6432007.1"/>
    <property type="molecule type" value="Genomic_DNA"/>
</dbReference>
<gene>
    <name evidence="8" type="primary">grxC</name>
    <name evidence="8" type="ORF">ABC977_06230</name>
</gene>
<dbReference type="NCBIfam" id="TIGR02181">
    <property type="entry name" value="GRX_bact"/>
    <property type="match status" value="1"/>
</dbReference>
<evidence type="ECO:0000313" key="8">
    <source>
        <dbReference type="EMBL" id="MEY6432007.1"/>
    </source>
</evidence>
<evidence type="ECO:0000256" key="5">
    <source>
        <dbReference type="ARBA" id="ARBA00023284"/>
    </source>
</evidence>
<dbReference type="InterPro" id="IPR002109">
    <property type="entry name" value="Glutaredoxin"/>
</dbReference>
<feature type="domain" description="Glutaredoxin" evidence="7">
    <location>
        <begin position="4"/>
        <end position="63"/>
    </location>
</feature>
<dbReference type="PROSITE" id="PS51354">
    <property type="entry name" value="GLUTAREDOXIN_2"/>
    <property type="match status" value="1"/>
</dbReference>
<keyword evidence="2 6" id="KW-0813">Transport</keyword>
<dbReference type="Gene3D" id="3.40.30.10">
    <property type="entry name" value="Glutaredoxin"/>
    <property type="match status" value="1"/>
</dbReference>
<dbReference type="InterPro" id="IPR014025">
    <property type="entry name" value="Glutaredoxin_subgr"/>
</dbReference>
<name>A0ABV4BCJ1_9GAMM</name>
<dbReference type="PRINTS" id="PR00160">
    <property type="entry name" value="GLUTAREDOXIN"/>
</dbReference>